<dbReference type="CDD" id="cd11294">
    <property type="entry name" value="E_set_Esterase_like_N"/>
    <property type="match status" value="1"/>
</dbReference>
<feature type="signal peptide" evidence="2">
    <location>
        <begin position="1"/>
        <end position="28"/>
    </location>
</feature>
<comment type="caution">
    <text evidence="3">The sequence shown here is derived from an EMBL/GenBank/DDBJ whole genome shotgun (WGS) entry which is preliminary data.</text>
</comment>
<dbReference type="RefSeq" id="WP_081142208.1">
    <property type="nucleotide sequence ID" value="NZ_MWUE01000033.1"/>
</dbReference>
<evidence type="ECO:0000313" key="3">
    <source>
        <dbReference type="EMBL" id="OQP30816.1"/>
    </source>
</evidence>
<keyword evidence="4" id="KW-1185">Reference proteome</keyword>
<dbReference type="Proteomes" id="UP000192769">
    <property type="component" value="Unassembled WGS sequence"/>
</dbReference>
<dbReference type="EMBL" id="MWUE01000033">
    <property type="protein sequence ID" value="OQP30816.1"/>
    <property type="molecule type" value="Genomic_DNA"/>
</dbReference>
<gene>
    <name evidence="3" type="ORF">B2J69_21555</name>
</gene>
<dbReference type="Gene3D" id="2.60.40.10">
    <property type="entry name" value="Immunoglobulins"/>
    <property type="match status" value="1"/>
</dbReference>
<dbReference type="OrthoDB" id="9784036at2"/>
<dbReference type="Pfam" id="PF00756">
    <property type="entry name" value="Esterase"/>
    <property type="match status" value="1"/>
</dbReference>
<dbReference type="AlphaFoldDB" id="A0A1V9DAJ3"/>
<accession>A0A1V9DAJ3</accession>
<evidence type="ECO:0000256" key="2">
    <source>
        <dbReference type="SAM" id="SignalP"/>
    </source>
</evidence>
<organism evidence="3 4">
    <name type="scientific">Pantoea latae</name>
    <dbReference type="NCBI Taxonomy" id="1964541"/>
    <lineage>
        <taxon>Bacteria</taxon>
        <taxon>Pseudomonadati</taxon>
        <taxon>Pseudomonadota</taxon>
        <taxon>Gammaproteobacteria</taxon>
        <taxon>Enterobacterales</taxon>
        <taxon>Erwiniaceae</taxon>
        <taxon>Pantoea</taxon>
    </lineage>
</organism>
<dbReference type="PANTHER" id="PTHR48098">
    <property type="entry name" value="ENTEROCHELIN ESTERASE-RELATED"/>
    <property type="match status" value="1"/>
</dbReference>
<proteinExistence type="predicted"/>
<evidence type="ECO:0000313" key="4">
    <source>
        <dbReference type="Proteomes" id="UP000192769"/>
    </source>
</evidence>
<dbReference type="SUPFAM" id="SSF53474">
    <property type="entry name" value="alpha/beta-Hydrolases"/>
    <property type="match status" value="1"/>
</dbReference>
<dbReference type="Gene3D" id="3.40.50.1820">
    <property type="entry name" value="alpha/beta hydrolase"/>
    <property type="match status" value="1"/>
</dbReference>
<dbReference type="InterPro" id="IPR050583">
    <property type="entry name" value="Mycobacterial_A85_antigen"/>
</dbReference>
<dbReference type="InterPro" id="IPR029058">
    <property type="entry name" value="AB_hydrolase_fold"/>
</dbReference>
<name>A0A1V9DAJ3_9GAMM</name>
<dbReference type="InterPro" id="IPR014756">
    <property type="entry name" value="Ig_E-set"/>
</dbReference>
<evidence type="ECO:0000256" key="1">
    <source>
        <dbReference type="SAM" id="MobiDB-lite"/>
    </source>
</evidence>
<dbReference type="InterPro" id="IPR013783">
    <property type="entry name" value="Ig-like_fold"/>
</dbReference>
<feature type="chain" id="PRO_5012732012" evidence="2">
    <location>
        <begin position="29"/>
        <end position="430"/>
    </location>
</feature>
<protein>
    <submittedName>
        <fullName evidence="3">Esterase</fullName>
    </submittedName>
</protein>
<reference evidence="3 4" key="1">
    <citation type="submission" date="2017-02" db="EMBL/GenBank/DDBJ databases">
        <title>Whole genome shotgun sequence of Pantoea agglomerans strain AS1 isolated from a cycad, Zamia floridana in Central Florida, USA.</title>
        <authorList>
            <person name="Lata P."/>
            <person name="Govindarajan S."/>
            <person name="Qi F."/>
            <person name="Li J.-L."/>
            <person name="Maurya S.K."/>
            <person name="Sahoo M.K."/>
        </authorList>
    </citation>
    <scope>NUCLEOTIDE SEQUENCE [LARGE SCALE GENOMIC DNA]</scope>
    <source>
        <strain evidence="3 4">AS1</strain>
    </source>
</reference>
<feature type="region of interest" description="Disordered" evidence="1">
    <location>
        <begin position="33"/>
        <end position="56"/>
    </location>
</feature>
<sequence length="430" mass="46878">MKKKVFHGVALRALAVICSTIITHQAIADLPQPANDPHAQMHDGGKGGKHQWAPPPKPFEVLPDNRVVFTIRAPQASKVEVQGGWPGGIQGDSRVELTKGEDGTWSTTVGPLASDIWHYQFIVDGVKAMPEFGRKSPQTGLATDEFAVPGANANDFTAQSAARGSVTYTSVPFMDSQKRFTVYTPPGYFQSDARYPVLYLTMGGAHDGSRANEDAFVFNLLDNMIADKRIKPMIVVILDPDAPGGSSMGNSSFHGGGNQTSEKYVEAAQAIVDNVVPFVDKSFRTQADREHRAIGGFSSPGAQGFMAGARNPDLFASIGTFSGGFPTWPGVGMQIESKLHYPRYTGPDLNRVPDMKKLGAYIPQLNAHANMKLVFMSVGSDEPLIQTFELMKNFLNERGVKYHAIVEQGEIHDSRNIRVSLRNFLPLLFK</sequence>
<keyword evidence="2" id="KW-0732">Signal</keyword>
<dbReference type="SUPFAM" id="SSF81296">
    <property type="entry name" value="E set domains"/>
    <property type="match status" value="1"/>
</dbReference>
<dbReference type="InterPro" id="IPR000801">
    <property type="entry name" value="Esterase-like"/>
</dbReference>